<dbReference type="SUPFAM" id="SSF52317">
    <property type="entry name" value="Class I glutamine amidotransferase-like"/>
    <property type="match status" value="1"/>
</dbReference>
<organism evidence="9 10">
    <name type="scientific">Paludibacterium paludis</name>
    <dbReference type="NCBI Taxonomy" id="1225769"/>
    <lineage>
        <taxon>Bacteria</taxon>
        <taxon>Pseudomonadati</taxon>
        <taxon>Pseudomonadota</taxon>
        <taxon>Betaproteobacteria</taxon>
        <taxon>Neisseriales</taxon>
        <taxon>Chromobacteriaceae</taxon>
        <taxon>Paludibacterium</taxon>
    </lineage>
</organism>
<sequence>MAGCLIVRRYPVYPGLRYNNPVFSMFPTATMPSSLRLRVLASGGPLQDPSRVERALLRFEQAGFAIDNAIAADRRFGRFAGTDEERLADFSCLTDGGAPMPDLLIPTRGGYGMVRLLGDLDYPALCRGMKESGAILCGYSDVTALQMALLAKGGIVSFSGPMLNSDFGAPRMSRFTLDRFRLALSNPVFRVEAKTGRSESLDLEGTLWGGNLAVICQLVGTPYLPAIEGGILFLEDVGEELYRIERMLFQLFHSGILARQKAVLIGRITGSKPDFYDPDGYTITAVLEAIRRRLDVPVLDGLAIGHVPDILSLPVGAHARLTGAEDGYALEIGGYPWLEERAARVNWEAFAQ</sequence>
<keyword evidence="2" id="KW-0121">Carboxypeptidase</keyword>
<evidence type="ECO:0000313" key="9">
    <source>
        <dbReference type="EMBL" id="GGY11166.1"/>
    </source>
</evidence>
<dbReference type="PIRSF" id="PIRSF028757">
    <property type="entry name" value="LD-carboxypeptidase"/>
    <property type="match status" value="1"/>
</dbReference>
<dbReference type="GO" id="GO:0008236">
    <property type="term" value="F:serine-type peptidase activity"/>
    <property type="evidence" value="ECO:0007669"/>
    <property type="project" value="UniProtKB-KW"/>
</dbReference>
<feature type="active site" description="Charge relay system" evidence="6">
    <location>
        <position position="235"/>
    </location>
</feature>
<evidence type="ECO:0000256" key="6">
    <source>
        <dbReference type="PIRSR" id="PIRSR028757-1"/>
    </source>
</evidence>
<gene>
    <name evidence="9" type="primary">ldcA</name>
    <name evidence="9" type="ORF">GCM10011289_12570</name>
</gene>
<feature type="domain" description="LD-carboxypeptidase N-terminal" evidence="7">
    <location>
        <begin position="39"/>
        <end position="160"/>
    </location>
</feature>
<dbReference type="Gene3D" id="3.50.30.60">
    <property type="entry name" value="LD-carboxypeptidase A C-terminal domain-like"/>
    <property type="match status" value="1"/>
</dbReference>
<dbReference type="GO" id="GO:0004180">
    <property type="term" value="F:carboxypeptidase activity"/>
    <property type="evidence" value="ECO:0007669"/>
    <property type="project" value="UniProtKB-KW"/>
</dbReference>
<evidence type="ECO:0000256" key="4">
    <source>
        <dbReference type="ARBA" id="ARBA00022801"/>
    </source>
</evidence>
<dbReference type="Pfam" id="PF02016">
    <property type="entry name" value="Peptidase_S66"/>
    <property type="match status" value="1"/>
</dbReference>
<evidence type="ECO:0000259" key="8">
    <source>
        <dbReference type="Pfam" id="PF17676"/>
    </source>
</evidence>
<feature type="domain" description="LD-carboxypeptidase C-terminal" evidence="8">
    <location>
        <begin position="204"/>
        <end position="321"/>
    </location>
</feature>
<dbReference type="InterPro" id="IPR003507">
    <property type="entry name" value="S66_fam"/>
</dbReference>
<evidence type="ECO:0000313" key="10">
    <source>
        <dbReference type="Proteomes" id="UP000645257"/>
    </source>
</evidence>
<keyword evidence="4" id="KW-0378">Hydrolase</keyword>
<dbReference type="Pfam" id="PF17676">
    <property type="entry name" value="Peptidase_S66C"/>
    <property type="match status" value="1"/>
</dbReference>
<protein>
    <submittedName>
        <fullName evidence="9">L,D-carboxypeptidase A</fullName>
    </submittedName>
</protein>
<feature type="active site" description="Charge relay system" evidence="6">
    <location>
        <position position="306"/>
    </location>
</feature>
<dbReference type="InterPro" id="IPR040921">
    <property type="entry name" value="Peptidase_S66C"/>
</dbReference>
<evidence type="ECO:0000259" key="7">
    <source>
        <dbReference type="Pfam" id="PF02016"/>
    </source>
</evidence>
<evidence type="ECO:0000256" key="2">
    <source>
        <dbReference type="ARBA" id="ARBA00022645"/>
    </source>
</evidence>
<reference evidence="9" key="1">
    <citation type="journal article" date="2014" name="Int. J. Syst. Evol. Microbiol.">
        <title>Complete genome sequence of Corynebacterium casei LMG S-19264T (=DSM 44701T), isolated from a smear-ripened cheese.</title>
        <authorList>
            <consortium name="US DOE Joint Genome Institute (JGI-PGF)"/>
            <person name="Walter F."/>
            <person name="Albersmeier A."/>
            <person name="Kalinowski J."/>
            <person name="Ruckert C."/>
        </authorList>
    </citation>
    <scope>NUCLEOTIDE SEQUENCE</scope>
    <source>
        <strain evidence="9">KCTC 32182</strain>
    </source>
</reference>
<dbReference type="EMBL" id="BMYX01000005">
    <property type="protein sequence ID" value="GGY11166.1"/>
    <property type="molecule type" value="Genomic_DNA"/>
</dbReference>
<dbReference type="Gene3D" id="3.40.50.10740">
    <property type="entry name" value="Class I glutamine amidotransferase-like"/>
    <property type="match status" value="1"/>
</dbReference>
<name>A0A918P212_9NEIS</name>
<proteinExistence type="inferred from homology"/>
<evidence type="ECO:0000256" key="5">
    <source>
        <dbReference type="ARBA" id="ARBA00022825"/>
    </source>
</evidence>
<evidence type="ECO:0000256" key="3">
    <source>
        <dbReference type="ARBA" id="ARBA00022670"/>
    </source>
</evidence>
<dbReference type="SUPFAM" id="SSF141986">
    <property type="entry name" value="LD-carboxypeptidase A C-terminal domain-like"/>
    <property type="match status" value="1"/>
</dbReference>
<keyword evidence="5" id="KW-0720">Serine protease</keyword>
<comment type="similarity">
    <text evidence="1">Belongs to the peptidase S66 family.</text>
</comment>
<feature type="active site" description="Nucleophile" evidence="6">
    <location>
        <position position="140"/>
    </location>
</feature>
<accession>A0A918P212</accession>
<keyword evidence="10" id="KW-1185">Reference proteome</keyword>
<dbReference type="InterPro" id="IPR027461">
    <property type="entry name" value="Carboxypeptidase_A_C_sf"/>
</dbReference>
<keyword evidence="3" id="KW-0645">Protease</keyword>
<dbReference type="InterPro" id="IPR040449">
    <property type="entry name" value="Peptidase_S66_N"/>
</dbReference>
<reference evidence="9" key="2">
    <citation type="submission" date="2020-09" db="EMBL/GenBank/DDBJ databases">
        <authorList>
            <person name="Sun Q."/>
            <person name="Kim S."/>
        </authorList>
    </citation>
    <scope>NUCLEOTIDE SEQUENCE</scope>
    <source>
        <strain evidence="9">KCTC 32182</strain>
    </source>
</reference>
<dbReference type="GO" id="GO:0006508">
    <property type="term" value="P:proteolysis"/>
    <property type="evidence" value="ECO:0007669"/>
    <property type="project" value="UniProtKB-KW"/>
</dbReference>
<dbReference type="AlphaFoldDB" id="A0A918P212"/>
<dbReference type="PANTHER" id="PTHR30237:SF2">
    <property type="entry name" value="MUREIN TETRAPEPTIDE CARBOXYPEPTIDASE"/>
    <property type="match status" value="1"/>
</dbReference>
<dbReference type="Proteomes" id="UP000645257">
    <property type="component" value="Unassembled WGS sequence"/>
</dbReference>
<dbReference type="PANTHER" id="PTHR30237">
    <property type="entry name" value="MURAMOYLTETRAPEPTIDE CARBOXYPEPTIDASE"/>
    <property type="match status" value="1"/>
</dbReference>
<evidence type="ECO:0000256" key="1">
    <source>
        <dbReference type="ARBA" id="ARBA00010233"/>
    </source>
</evidence>
<dbReference type="InterPro" id="IPR029062">
    <property type="entry name" value="Class_I_gatase-like"/>
</dbReference>
<dbReference type="CDD" id="cd07025">
    <property type="entry name" value="Peptidase_S66"/>
    <property type="match status" value="1"/>
</dbReference>
<dbReference type="InterPro" id="IPR027478">
    <property type="entry name" value="LdcA_N"/>
</dbReference>
<comment type="caution">
    <text evidence="9">The sequence shown here is derived from an EMBL/GenBank/DDBJ whole genome shotgun (WGS) entry which is preliminary data.</text>
</comment>